<keyword evidence="2" id="KW-0732">Signal</keyword>
<evidence type="ECO:0000256" key="1">
    <source>
        <dbReference type="SAM" id="MobiDB-lite"/>
    </source>
</evidence>
<evidence type="ECO:0008006" key="5">
    <source>
        <dbReference type="Google" id="ProtNLM"/>
    </source>
</evidence>
<evidence type="ECO:0000313" key="3">
    <source>
        <dbReference type="EMBL" id="NWK55451.1"/>
    </source>
</evidence>
<dbReference type="Proteomes" id="UP000557872">
    <property type="component" value="Unassembled WGS sequence"/>
</dbReference>
<dbReference type="Gene3D" id="2.160.20.10">
    <property type="entry name" value="Single-stranded right-handed beta-helix, Pectin lyase-like"/>
    <property type="match status" value="1"/>
</dbReference>
<name>A0A851GHV8_9BACT</name>
<dbReference type="RefSeq" id="WP_178931965.1">
    <property type="nucleotide sequence ID" value="NZ_JACBAZ010000002.1"/>
</dbReference>
<dbReference type="EMBL" id="JACBAZ010000002">
    <property type="protein sequence ID" value="NWK55451.1"/>
    <property type="molecule type" value="Genomic_DNA"/>
</dbReference>
<organism evidence="3 4">
    <name type="scientific">Oceaniferula marina</name>
    <dbReference type="NCBI Taxonomy" id="2748318"/>
    <lineage>
        <taxon>Bacteria</taxon>
        <taxon>Pseudomonadati</taxon>
        <taxon>Verrucomicrobiota</taxon>
        <taxon>Verrucomicrobiia</taxon>
        <taxon>Verrucomicrobiales</taxon>
        <taxon>Verrucomicrobiaceae</taxon>
        <taxon>Oceaniferula</taxon>
    </lineage>
</organism>
<sequence length="521" mass="57846">MQPHFRIFIPAAFTFLLSGTLQAEETRKSAKPQTGKPVRYSDFGAKGDGKTDDMEAIAKAHAYANQHGLKVIADPGRSYYIGGTNNTAVIQTDTDFNTASFIIDDTALKNHRASIFTVSSKHRPIPLKGMASLNKGQTKIDVSLPSNCLVEVTNSHKKHYIRYGANQNKGASQTDIFLVDRHGKVDARTPILWDFKTITQAKALPIDLKPLQITGGTFTTLANRAESKYSYHNRGISIRRSNVIVSSIKHIIQGEGEHGAPYHGFINLSNCADVKVKNSQFSGHKTYRTIGSAGRPVSMGSYDLSISKAVNISFIHCRQINDIHDRSRWGIMASNYCKNLIYDHCELSRFDAHKGVHNAMILNSIIGHAGINAIGHGKLILENTTVVGRQNLVNLRSDYGSTWDGEFIIRNCKLIPAGSVRSISLITGHYSGQHDFGYTCHMPRKISIDGLRIEDAKHHKSYPGPALFSNINPRYTSADYIEKFPYIKTKEVTLKNVTTASGKPVRVSDNRFMFNQVKVKR</sequence>
<dbReference type="InterPro" id="IPR011050">
    <property type="entry name" value="Pectin_lyase_fold/virulence"/>
</dbReference>
<comment type="caution">
    <text evidence="3">The sequence shown here is derived from an EMBL/GenBank/DDBJ whole genome shotgun (WGS) entry which is preliminary data.</text>
</comment>
<feature type="chain" id="PRO_5032905176" description="Pectate lyase superfamily protein domain-containing protein" evidence="2">
    <location>
        <begin position="24"/>
        <end position="521"/>
    </location>
</feature>
<proteinExistence type="predicted"/>
<evidence type="ECO:0000256" key="2">
    <source>
        <dbReference type="SAM" id="SignalP"/>
    </source>
</evidence>
<protein>
    <recommendedName>
        <fullName evidence="5">Pectate lyase superfamily protein domain-containing protein</fullName>
    </recommendedName>
</protein>
<dbReference type="InterPro" id="IPR012334">
    <property type="entry name" value="Pectin_lyas_fold"/>
</dbReference>
<reference evidence="3 4" key="1">
    <citation type="submission" date="2020-07" db="EMBL/GenBank/DDBJ databases">
        <title>Roseicoccus Jingziensis gen. nov., sp. nov., isolated from coastal seawater.</title>
        <authorList>
            <person name="Feng X."/>
        </authorList>
    </citation>
    <scope>NUCLEOTIDE SEQUENCE [LARGE SCALE GENOMIC DNA]</scope>
    <source>
        <strain evidence="3 4">N1E253</strain>
    </source>
</reference>
<accession>A0A851GHV8</accession>
<feature type="region of interest" description="Disordered" evidence="1">
    <location>
        <begin position="25"/>
        <end position="45"/>
    </location>
</feature>
<gene>
    <name evidence="3" type="ORF">HW115_07500</name>
</gene>
<keyword evidence="4" id="KW-1185">Reference proteome</keyword>
<dbReference type="SUPFAM" id="SSF51126">
    <property type="entry name" value="Pectin lyase-like"/>
    <property type="match status" value="1"/>
</dbReference>
<feature type="signal peptide" evidence="2">
    <location>
        <begin position="1"/>
        <end position="23"/>
    </location>
</feature>
<dbReference type="AlphaFoldDB" id="A0A851GHV8"/>
<evidence type="ECO:0000313" key="4">
    <source>
        <dbReference type="Proteomes" id="UP000557872"/>
    </source>
</evidence>